<keyword evidence="2" id="KW-0378">Hydrolase</keyword>
<dbReference type="InterPro" id="IPR000994">
    <property type="entry name" value="Pept_M24"/>
</dbReference>
<dbReference type="AlphaFoldDB" id="A0A1M5Z312"/>
<sequence>MRKILLLLVCLFFLNIPFSYSQILPERDRAVLVDKILSERFKRVLPDVMSRSDIDMWVLITREYNEDPVVRTMLPATWLNARRRTMLVFYWDEDRFKLEKLAVARYNIGDNITSAWDKEKEPDQWKALMELITKYNPQKIGLNYSDNYGIADGISKTDYELFMNTLPENYKNKVVSAEDLAVGWIETRTALEMQLFEELVGITHDIIREAFSSKVITPGKTTTEDVVWFLRQKVTDMGLETWFHPTVDLQRDSEPLESHITAFTNHSEGQVIQPGDLLHCDFGITYLGLNTDCQQHAYVLKDGETQAPEFLREAFKKGNQLQDILTGNFATGKSGNAILKESLEEAKQAGLQPSIYTHPLGLYGHSAGPTIGMWDAQEGVPGSGDYPLYENTTYAIELNTTVTLPQWDKDIRIMLEEDGFWGANGFKYINQRQEALLLLK</sequence>
<gene>
    <name evidence="2" type="ORF">DSM01_1914</name>
    <name evidence="3" type="ORF">SAMN04487999_2637</name>
</gene>
<dbReference type="GO" id="GO:0004177">
    <property type="term" value="F:aminopeptidase activity"/>
    <property type="evidence" value="ECO:0007669"/>
    <property type="project" value="UniProtKB-KW"/>
</dbReference>
<dbReference type="STRING" id="573501.SAMN04487999_2637"/>
<keyword evidence="2" id="KW-0031">Aminopeptidase</keyword>
<keyword evidence="2" id="KW-0645">Protease</keyword>
<dbReference type="Proteomes" id="UP000290037">
    <property type="component" value="Unassembled WGS sequence"/>
</dbReference>
<dbReference type="SUPFAM" id="SSF55920">
    <property type="entry name" value="Creatinase/aminopeptidase"/>
    <property type="match status" value="1"/>
</dbReference>
<proteinExistence type="predicted"/>
<reference evidence="4" key="1">
    <citation type="submission" date="2016-11" db="EMBL/GenBank/DDBJ databases">
        <authorList>
            <person name="Varghese N."/>
            <person name="Submissions S."/>
        </authorList>
    </citation>
    <scope>NUCLEOTIDE SEQUENCE [LARGE SCALE GENOMIC DNA]</scope>
    <source>
        <strain evidence="4">DSM 19859</strain>
    </source>
</reference>
<evidence type="ECO:0000313" key="4">
    <source>
        <dbReference type="Proteomes" id="UP000184240"/>
    </source>
</evidence>
<protein>
    <submittedName>
        <fullName evidence="3">Metallopeptidase family M24</fullName>
    </submittedName>
    <submittedName>
        <fullName evidence="2">Xaa-Pro aminopeptidase</fullName>
    </submittedName>
</protein>
<dbReference type="RefSeq" id="WP_128755704.1">
    <property type="nucleotide sequence ID" value="NZ_FQXT01000004.1"/>
</dbReference>
<dbReference type="EMBL" id="QOVN01000003">
    <property type="protein sequence ID" value="RXG29812.1"/>
    <property type="molecule type" value="Genomic_DNA"/>
</dbReference>
<reference evidence="2 5" key="3">
    <citation type="submission" date="2018-07" db="EMBL/GenBank/DDBJ databases">
        <title>Leeuwenhoekiella genomics.</title>
        <authorList>
            <person name="Tahon G."/>
            <person name="Willems A."/>
        </authorList>
    </citation>
    <scope>NUCLEOTIDE SEQUENCE [LARGE SCALE GENOMIC DNA]</scope>
    <source>
        <strain evidence="2 5">LMG 24856</strain>
    </source>
</reference>
<name>A0A1M5Z312_9FLAO</name>
<keyword evidence="5" id="KW-1185">Reference proteome</keyword>
<dbReference type="OrthoDB" id="9765815at2"/>
<dbReference type="Proteomes" id="UP000184240">
    <property type="component" value="Unassembled WGS sequence"/>
</dbReference>
<evidence type="ECO:0000313" key="2">
    <source>
        <dbReference type="EMBL" id="RXG29812.1"/>
    </source>
</evidence>
<dbReference type="EMBL" id="FQXT01000004">
    <property type="protein sequence ID" value="SHI18293.1"/>
    <property type="molecule type" value="Genomic_DNA"/>
</dbReference>
<organism evidence="3 4">
    <name type="scientific">Leeuwenhoekiella palythoae</name>
    <dbReference type="NCBI Taxonomy" id="573501"/>
    <lineage>
        <taxon>Bacteria</taxon>
        <taxon>Pseudomonadati</taxon>
        <taxon>Bacteroidota</taxon>
        <taxon>Flavobacteriia</taxon>
        <taxon>Flavobacteriales</taxon>
        <taxon>Flavobacteriaceae</taxon>
        <taxon>Leeuwenhoekiella</taxon>
    </lineage>
</organism>
<dbReference type="Pfam" id="PF00557">
    <property type="entry name" value="Peptidase_M24"/>
    <property type="match status" value="1"/>
</dbReference>
<feature type="domain" description="Peptidase M24" evidence="1">
    <location>
        <begin position="199"/>
        <end position="413"/>
    </location>
</feature>
<evidence type="ECO:0000313" key="3">
    <source>
        <dbReference type="EMBL" id="SHI18293.1"/>
    </source>
</evidence>
<dbReference type="InterPro" id="IPR036005">
    <property type="entry name" value="Creatinase/aminopeptidase-like"/>
</dbReference>
<accession>A0A1M5Z312</accession>
<evidence type="ECO:0000313" key="5">
    <source>
        <dbReference type="Proteomes" id="UP000290037"/>
    </source>
</evidence>
<dbReference type="Gene3D" id="3.90.230.10">
    <property type="entry name" value="Creatinase/methionine aminopeptidase superfamily"/>
    <property type="match status" value="1"/>
</dbReference>
<evidence type="ECO:0000259" key="1">
    <source>
        <dbReference type="Pfam" id="PF00557"/>
    </source>
</evidence>
<reference evidence="3" key="2">
    <citation type="submission" date="2016-11" db="EMBL/GenBank/DDBJ databases">
        <authorList>
            <person name="Jaros S."/>
            <person name="Januszkiewicz K."/>
            <person name="Wedrychowicz H."/>
        </authorList>
    </citation>
    <scope>NUCLEOTIDE SEQUENCE [LARGE SCALE GENOMIC DNA]</scope>
    <source>
        <strain evidence="3">DSM 19859</strain>
    </source>
</reference>